<dbReference type="GO" id="GO:0003677">
    <property type="term" value="F:DNA binding"/>
    <property type="evidence" value="ECO:0007669"/>
    <property type="project" value="UniProtKB-KW"/>
</dbReference>
<dbReference type="SUPFAM" id="SSF46785">
    <property type="entry name" value="Winged helix' DNA-binding domain"/>
    <property type="match status" value="1"/>
</dbReference>
<evidence type="ECO:0000313" key="6">
    <source>
        <dbReference type="EMBL" id="TWI47980.1"/>
    </source>
</evidence>
<keyword evidence="4" id="KW-0804">Transcription</keyword>
<dbReference type="Gene3D" id="1.10.10.10">
    <property type="entry name" value="Winged helix-like DNA-binding domain superfamily/Winged helix DNA-binding domain"/>
    <property type="match status" value="1"/>
</dbReference>
<evidence type="ECO:0000256" key="2">
    <source>
        <dbReference type="ARBA" id="ARBA00023015"/>
    </source>
</evidence>
<evidence type="ECO:0000259" key="5">
    <source>
        <dbReference type="PROSITE" id="PS50931"/>
    </source>
</evidence>
<evidence type="ECO:0000256" key="1">
    <source>
        <dbReference type="ARBA" id="ARBA00009437"/>
    </source>
</evidence>
<dbReference type="RefSeq" id="WP_145145586.1">
    <property type="nucleotide sequence ID" value="NZ_VLKY01000022.1"/>
</dbReference>
<evidence type="ECO:0000256" key="4">
    <source>
        <dbReference type="ARBA" id="ARBA00023163"/>
    </source>
</evidence>
<dbReference type="FunFam" id="1.10.10.10:FF:000001">
    <property type="entry name" value="LysR family transcriptional regulator"/>
    <property type="match status" value="1"/>
</dbReference>
<dbReference type="SUPFAM" id="SSF53850">
    <property type="entry name" value="Periplasmic binding protein-like II"/>
    <property type="match status" value="1"/>
</dbReference>
<reference evidence="6 7" key="1">
    <citation type="journal article" date="2015" name="Stand. Genomic Sci.">
        <title>Genomic Encyclopedia of Bacterial and Archaeal Type Strains, Phase III: the genomes of soil and plant-associated and newly described type strains.</title>
        <authorList>
            <person name="Whitman W.B."/>
            <person name="Woyke T."/>
            <person name="Klenk H.P."/>
            <person name="Zhou Y."/>
            <person name="Lilburn T.G."/>
            <person name="Beck B.J."/>
            <person name="De Vos P."/>
            <person name="Vandamme P."/>
            <person name="Eisen J.A."/>
            <person name="Garrity G."/>
            <person name="Hugenholtz P."/>
            <person name="Kyrpides N.C."/>
        </authorList>
    </citation>
    <scope>NUCLEOTIDE SEQUENCE [LARGE SCALE GENOMIC DNA]</scope>
    <source>
        <strain evidence="6 7">CGMCC 1.6858</strain>
    </source>
</reference>
<name>A0A562PUZ2_9PSED</name>
<dbReference type="Pfam" id="PF03466">
    <property type="entry name" value="LysR_substrate"/>
    <property type="match status" value="1"/>
</dbReference>
<sequence length="303" mass="33383">MQLYGVQSTALRYFLEVARCGSISEASLRLNVAASAVSRQIAKLERDLDCLLFERRACGMVLSEAGHRLAAHARKAQLDAEQVVSEIKELHGLQRGQVRLVSSEGFALDFLPAAIAAFRKRYQGIRFMLEVTAPANATSKVRIGEADLALTFSLSPEREIKVKHTITGAIHAVVSNCHPLATREVVTLAELQAYPIALPQSDTTIRQLFDIACAAQGLYFEPVFTCSAIGPLYRFAMEEGGISLASRMTLHRRVLDNQLKLIPIADEGMQARRIELQSMAGRVLPVAVTVFRDFLIESLVEMT</sequence>
<dbReference type="GO" id="GO:0005829">
    <property type="term" value="C:cytosol"/>
    <property type="evidence" value="ECO:0007669"/>
    <property type="project" value="TreeGrafter"/>
</dbReference>
<dbReference type="Gene3D" id="3.40.190.290">
    <property type="match status" value="1"/>
</dbReference>
<evidence type="ECO:0000256" key="3">
    <source>
        <dbReference type="ARBA" id="ARBA00023125"/>
    </source>
</evidence>
<dbReference type="PANTHER" id="PTHR30419">
    <property type="entry name" value="HTH-TYPE TRANSCRIPTIONAL REGULATOR YBHD"/>
    <property type="match status" value="1"/>
</dbReference>
<dbReference type="InterPro" id="IPR036388">
    <property type="entry name" value="WH-like_DNA-bd_sf"/>
</dbReference>
<comment type="similarity">
    <text evidence="1">Belongs to the LysR transcriptional regulatory family.</text>
</comment>
<gene>
    <name evidence="6" type="ORF">IQ22_04271</name>
</gene>
<dbReference type="GO" id="GO:0003700">
    <property type="term" value="F:DNA-binding transcription factor activity"/>
    <property type="evidence" value="ECO:0007669"/>
    <property type="project" value="InterPro"/>
</dbReference>
<keyword evidence="3 6" id="KW-0238">DNA-binding</keyword>
<dbReference type="PANTHER" id="PTHR30419:SF8">
    <property type="entry name" value="NITROGEN ASSIMILATION TRANSCRIPTIONAL ACTIVATOR-RELATED"/>
    <property type="match status" value="1"/>
</dbReference>
<dbReference type="PROSITE" id="PS50931">
    <property type="entry name" value="HTH_LYSR"/>
    <property type="match status" value="1"/>
</dbReference>
<organism evidence="6 7">
    <name type="scientific">Pseudomonas duriflava</name>
    <dbReference type="NCBI Taxonomy" id="459528"/>
    <lineage>
        <taxon>Bacteria</taxon>
        <taxon>Pseudomonadati</taxon>
        <taxon>Pseudomonadota</taxon>
        <taxon>Gammaproteobacteria</taxon>
        <taxon>Pseudomonadales</taxon>
        <taxon>Pseudomonadaceae</taxon>
        <taxon>Pseudomonas</taxon>
    </lineage>
</organism>
<dbReference type="AlphaFoldDB" id="A0A562PUZ2"/>
<feature type="domain" description="HTH lysR-type" evidence="5">
    <location>
        <begin position="6"/>
        <end position="63"/>
    </location>
</feature>
<dbReference type="InterPro" id="IPR005119">
    <property type="entry name" value="LysR_subst-bd"/>
</dbReference>
<dbReference type="Pfam" id="PF00126">
    <property type="entry name" value="HTH_1"/>
    <property type="match status" value="1"/>
</dbReference>
<dbReference type="OrthoDB" id="8839922at2"/>
<dbReference type="InterPro" id="IPR036390">
    <property type="entry name" value="WH_DNA-bd_sf"/>
</dbReference>
<proteinExistence type="inferred from homology"/>
<dbReference type="EMBL" id="VLKY01000022">
    <property type="protein sequence ID" value="TWI47980.1"/>
    <property type="molecule type" value="Genomic_DNA"/>
</dbReference>
<protein>
    <submittedName>
        <fullName evidence="6">DNA-binding transcriptional LysR family regulator</fullName>
    </submittedName>
</protein>
<accession>A0A562PUZ2</accession>
<dbReference type="Proteomes" id="UP000316905">
    <property type="component" value="Unassembled WGS sequence"/>
</dbReference>
<evidence type="ECO:0000313" key="7">
    <source>
        <dbReference type="Proteomes" id="UP000316905"/>
    </source>
</evidence>
<dbReference type="InterPro" id="IPR050950">
    <property type="entry name" value="HTH-type_LysR_regulators"/>
</dbReference>
<dbReference type="InterPro" id="IPR000847">
    <property type="entry name" value="LysR_HTH_N"/>
</dbReference>
<keyword evidence="2" id="KW-0805">Transcription regulation</keyword>
<keyword evidence="7" id="KW-1185">Reference proteome</keyword>
<comment type="caution">
    <text evidence="6">The sequence shown here is derived from an EMBL/GenBank/DDBJ whole genome shotgun (WGS) entry which is preliminary data.</text>
</comment>